<keyword evidence="2" id="KW-0689">Ribosomal protein</keyword>
<feature type="region of interest" description="Disordered" evidence="1">
    <location>
        <begin position="97"/>
        <end position="122"/>
    </location>
</feature>
<dbReference type="AlphaFoldDB" id="A0A1D6LY54"/>
<keyword evidence="2" id="KW-0687">Ribonucleoprotein</keyword>
<reference evidence="2" key="1">
    <citation type="submission" date="2015-12" db="EMBL/GenBank/DDBJ databases">
        <title>Update maize B73 reference genome by single molecule sequencing technologies.</title>
        <authorList>
            <consortium name="Maize Genome Sequencing Project"/>
            <person name="Ware D."/>
        </authorList>
    </citation>
    <scope>NUCLEOTIDE SEQUENCE</scope>
    <source>
        <tissue evidence="2">Seedling</tissue>
    </source>
</reference>
<dbReference type="PANTHER" id="PTHR45224">
    <property type="entry name" value="OS01G0527900 PROTEIN-RELATED"/>
    <property type="match status" value="1"/>
</dbReference>
<dbReference type="ExpressionAtlas" id="A0A1D6LY54">
    <property type="expression patterns" value="baseline"/>
</dbReference>
<organism evidence="2">
    <name type="scientific">Zea mays</name>
    <name type="common">Maize</name>
    <dbReference type="NCBI Taxonomy" id="4577"/>
    <lineage>
        <taxon>Eukaryota</taxon>
        <taxon>Viridiplantae</taxon>
        <taxon>Streptophyta</taxon>
        <taxon>Embryophyta</taxon>
        <taxon>Tracheophyta</taxon>
        <taxon>Spermatophyta</taxon>
        <taxon>Magnoliopsida</taxon>
        <taxon>Liliopsida</taxon>
        <taxon>Poales</taxon>
        <taxon>Poaceae</taxon>
        <taxon>PACMAD clade</taxon>
        <taxon>Panicoideae</taxon>
        <taxon>Andropogonodae</taxon>
        <taxon>Andropogoneae</taxon>
        <taxon>Tripsacinae</taxon>
        <taxon>Zea</taxon>
    </lineage>
</organism>
<evidence type="ECO:0000256" key="1">
    <source>
        <dbReference type="SAM" id="MobiDB-lite"/>
    </source>
</evidence>
<sequence>MKYMMDQQCYLPENSHFVGTTSHFTTTNQKNESPNNIESDDANKDVRRIYTSGYSDEMWLEKAHMLYAKANKGSHFSLMDVWKMVRNQTKWSAYNDQNHTKRKDMEKGDTTEDVDLPRPMGQKKAKHIVHEGNGKSKESAINLEGLDIFEKIQNEVHVNRLKALEIAGKINIDKMETTKIALERAKEEKEAKLIETYSSLLKQDTSVMPDDVRIEHVTALRCLRKKLFPELP</sequence>
<dbReference type="SMR" id="A0A1D6LY54"/>
<dbReference type="InParanoid" id="A0A1D6LY54"/>
<dbReference type="EMBL" id="CM000782">
    <property type="protein sequence ID" value="AQK84072.1"/>
    <property type="molecule type" value="Genomic_DNA"/>
</dbReference>
<gene>
    <name evidence="2" type="ORF">ZEAMMB73_Zm00001d037478</name>
</gene>
<name>A0A1D6LY54_MAIZE</name>
<proteinExistence type="predicted"/>
<accession>A0A1D6LY54</accession>
<evidence type="ECO:0000313" key="2">
    <source>
        <dbReference type="EMBL" id="AQK84072.1"/>
    </source>
</evidence>
<dbReference type="PANTHER" id="PTHR45224:SF17">
    <property type="entry name" value="RIBOSOMAL PROTEIN-LIKE"/>
    <property type="match status" value="1"/>
</dbReference>
<protein>
    <submittedName>
        <fullName evidence="2">Ribosomal protein-like</fullName>
    </submittedName>
</protein>
<dbReference type="OMA" id="KHIVHEG"/>
<dbReference type="GO" id="GO:0005840">
    <property type="term" value="C:ribosome"/>
    <property type="evidence" value="ECO:0007669"/>
    <property type="project" value="UniProtKB-KW"/>
</dbReference>